<feature type="transmembrane region" description="Helical" evidence="2">
    <location>
        <begin position="58"/>
        <end position="79"/>
    </location>
</feature>
<evidence type="ECO:0000256" key="2">
    <source>
        <dbReference type="SAM" id="Phobius"/>
    </source>
</evidence>
<keyword evidence="2" id="KW-0472">Membrane</keyword>
<feature type="region of interest" description="Disordered" evidence="1">
    <location>
        <begin position="1"/>
        <end position="47"/>
    </location>
</feature>
<dbReference type="KEGG" id="sale:EPH95_01020"/>
<keyword evidence="2" id="KW-0812">Transmembrane</keyword>
<protein>
    <recommendedName>
        <fullName evidence="5">Transmembrane protein</fullName>
    </recommendedName>
</protein>
<dbReference type="EMBL" id="CP035485">
    <property type="protein sequence ID" value="QDI89922.1"/>
    <property type="molecule type" value="Genomic_DNA"/>
</dbReference>
<reference evidence="4" key="1">
    <citation type="submission" date="2019-01" db="EMBL/GenBank/DDBJ databases">
        <title>Genomic analysis of Salicibibacter sp. NKC3-5.</title>
        <authorList>
            <person name="Oh Y.J."/>
        </authorList>
    </citation>
    <scope>NUCLEOTIDE SEQUENCE [LARGE SCALE GENOMIC DNA]</scope>
    <source>
        <strain evidence="4">NKC3-5</strain>
    </source>
</reference>
<dbReference type="AlphaFoldDB" id="A0A514LDJ7"/>
<sequence>MMTEEQNREEQREESATSLPSRLDTHGTRKKTKKKEHETESNEEDLSAVRKDYYKSPMIARVLLSLFIVLVFVIFWMAFFS</sequence>
<keyword evidence="2" id="KW-1133">Transmembrane helix</keyword>
<evidence type="ECO:0000313" key="3">
    <source>
        <dbReference type="EMBL" id="QDI89922.1"/>
    </source>
</evidence>
<keyword evidence="4" id="KW-1185">Reference proteome</keyword>
<accession>A0A514LDJ7</accession>
<evidence type="ECO:0000256" key="1">
    <source>
        <dbReference type="SAM" id="MobiDB-lite"/>
    </source>
</evidence>
<dbReference type="Proteomes" id="UP000319756">
    <property type="component" value="Chromosome"/>
</dbReference>
<evidence type="ECO:0008006" key="5">
    <source>
        <dbReference type="Google" id="ProtNLM"/>
    </source>
</evidence>
<feature type="compositionally biased region" description="Basic and acidic residues" evidence="1">
    <location>
        <begin position="1"/>
        <end position="15"/>
    </location>
</feature>
<proteinExistence type="predicted"/>
<evidence type="ECO:0000313" key="4">
    <source>
        <dbReference type="Proteomes" id="UP000319756"/>
    </source>
</evidence>
<organism evidence="3 4">
    <name type="scientific">Salicibibacter halophilus</name>
    <dbReference type="NCBI Taxonomy" id="2502791"/>
    <lineage>
        <taxon>Bacteria</taxon>
        <taxon>Bacillati</taxon>
        <taxon>Bacillota</taxon>
        <taxon>Bacilli</taxon>
        <taxon>Bacillales</taxon>
        <taxon>Bacillaceae</taxon>
        <taxon>Salicibibacter</taxon>
    </lineage>
</organism>
<name>A0A514LDJ7_9BACI</name>
<gene>
    <name evidence="3" type="ORF">EPH95_01020</name>
</gene>
<dbReference type="RefSeq" id="WP_142086562.1">
    <property type="nucleotide sequence ID" value="NZ_CP035485.1"/>
</dbReference>